<dbReference type="PANTHER" id="PTHR30619:SF7">
    <property type="entry name" value="BETA-LACTAMASE DOMAIN PROTEIN"/>
    <property type="match status" value="1"/>
</dbReference>
<dbReference type="RefSeq" id="WP_073015641.1">
    <property type="nucleotide sequence ID" value="NZ_FQXU01000003.1"/>
</dbReference>
<dbReference type="Proteomes" id="UP000184241">
    <property type="component" value="Unassembled WGS sequence"/>
</dbReference>
<feature type="chain" id="PRO_5038861152" evidence="1">
    <location>
        <begin position="23"/>
        <end position="285"/>
    </location>
</feature>
<dbReference type="CDD" id="cd07731">
    <property type="entry name" value="ComA-like_MBL-fold"/>
    <property type="match status" value="1"/>
</dbReference>
<dbReference type="EMBL" id="FQXU01000003">
    <property type="protein sequence ID" value="SHH41859.1"/>
    <property type="molecule type" value="Genomic_DNA"/>
</dbReference>
<dbReference type="AlphaFoldDB" id="A0A1M5STJ2"/>
<feature type="signal peptide" evidence="1">
    <location>
        <begin position="1"/>
        <end position="22"/>
    </location>
</feature>
<dbReference type="InterPro" id="IPR052159">
    <property type="entry name" value="Competence_DNA_uptake"/>
</dbReference>
<gene>
    <name evidence="3" type="ORF">SAMN02745941_00011</name>
</gene>
<feature type="domain" description="Metallo-beta-lactamase" evidence="2">
    <location>
        <begin position="48"/>
        <end position="242"/>
    </location>
</feature>
<keyword evidence="1" id="KW-0732">Signal</keyword>
<dbReference type="InterPro" id="IPR001279">
    <property type="entry name" value="Metallo-B-lactamas"/>
</dbReference>
<sequence>MKKISINILMAFLILLSSFLFSCDLASIDKSDSEISNMVKVHFIDVDQGDAILIQYKDKNMLIDSSTQKAEDKFLDYLKKLNIKKFDAVIATHPDEDHIGNMDEVIKKYSITNFYAPKATSTTKAFESMIRELKNKDLKIKPLKAGSTIDFDSDVQLEVFAPNSDSYEDANNYSPIIKLTYGNNSMLFTGDAEKLSEKETLKKGYNLESDVLKVGHHGSSTSTSKDFLKAVNPSIAIISCGKNNKYGHPHKETIKALEDSKVKYYRTDLDGTIVLVSDGTNIKKQ</sequence>
<reference evidence="3 4" key="1">
    <citation type="submission" date="2016-11" db="EMBL/GenBank/DDBJ databases">
        <authorList>
            <person name="Jaros S."/>
            <person name="Januszkiewicz K."/>
            <person name="Wedrychowicz H."/>
        </authorList>
    </citation>
    <scope>NUCLEOTIDE SEQUENCE [LARGE SCALE GENOMIC DNA]</scope>
    <source>
        <strain evidence="3 4">DSM 6191</strain>
    </source>
</reference>
<dbReference type="PROSITE" id="PS51257">
    <property type="entry name" value="PROKAR_LIPOPROTEIN"/>
    <property type="match status" value="1"/>
</dbReference>
<dbReference type="Pfam" id="PF00753">
    <property type="entry name" value="Lactamase_B"/>
    <property type="match status" value="1"/>
</dbReference>
<name>A0A1M5STJ2_9CLOT</name>
<dbReference type="InterPro" id="IPR036866">
    <property type="entry name" value="RibonucZ/Hydroxyglut_hydro"/>
</dbReference>
<evidence type="ECO:0000259" key="2">
    <source>
        <dbReference type="SMART" id="SM00849"/>
    </source>
</evidence>
<dbReference type="InterPro" id="IPR035681">
    <property type="entry name" value="ComA-like_MBL"/>
</dbReference>
<dbReference type="SMART" id="SM00849">
    <property type="entry name" value="Lactamase_B"/>
    <property type="match status" value="1"/>
</dbReference>
<protein>
    <submittedName>
        <fullName evidence="3">Competence protein ComEC</fullName>
    </submittedName>
</protein>
<evidence type="ECO:0000313" key="4">
    <source>
        <dbReference type="Proteomes" id="UP000184241"/>
    </source>
</evidence>
<evidence type="ECO:0000256" key="1">
    <source>
        <dbReference type="SAM" id="SignalP"/>
    </source>
</evidence>
<dbReference type="SUPFAM" id="SSF56281">
    <property type="entry name" value="Metallo-hydrolase/oxidoreductase"/>
    <property type="match status" value="1"/>
</dbReference>
<dbReference type="PANTHER" id="PTHR30619">
    <property type="entry name" value="DNA INTERNALIZATION/COMPETENCE PROTEIN COMEC/REC2"/>
    <property type="match status" value="1"/>
</dbReference>
<proteinExistence type="predicted"/>
<accession>A0A1M5STJ2</accession>
<evidence type="ECO:0000313" key="3">
    <source>
        <dbReference type="EMBL" id="SHH41859.1"/>
    </source>
</evidence>
<organism evidence="3 4">
    <name type="scientific">Clostridium intestinale DSM 6191</name>
    <dbReference type="NCBI Taxonomy" id="1121320"/>
    <lineage>
        <taxon>Bacteria</taxon>
        <taxon>Bacillati</taxon>
        <taxon>Bacillota</taxon>
        <taxon>Clostridia</taxon>
        <taxon>Eubacteriales</taxon>
        <taxon>Clostridiaceae</taxon>
        <taxon>Clostridium</taxon>
    </lineage>
</organism>
<dbReference type="Gene3D" id="3.60.15.10">
    <property type="entry name" value="Ribonuclease Z/Hydroxyacylglutathione hydrolase-like"/>
    <property type="match status" value="1"/>
</dbReference>